<dbReference type="KEGG" id="sgra:EX895_001837"/>
<dbReference type="InterPro" id="IPR022712">
    <property type="entry name" value="Beta_Casp"/>
</dbReference>
<dbReference type="AlphaFoldDB" id="A0A4U7KY94"/>
<dbReference type="InterPro" id="IPR035639">
    <property type="entry name" value="CPSF2_MBL"/>
</dbReference>
<protein>
    <recommendedName>
        <fullName evidence="4">Cleavage and polyadenylation specificity factor subunit 2</fullName>
    </recommendedName>
    <alternativeName>
        <fullName evidence="4">Cleavage and polyadenylation specificity factor 100 kDa subunit</fullName>
    </alternativeName>
</protein>
<evidence type="ECO:0000256" key="2">
    <source>
        <dbReference type="ARBA" id="ARBA00022664"/>
    </source>
</evidence>
<sequence length="1059" mass="113204">MITFVPLSVPYAAANATAAAAAGGAEKSVRTKLESDSASTTEEQEHPRALAYLLQMDDVRVLIDCGSTEDFLFQGPAQAGDNEEAAGDAEASSQQPESSSMAQQRQASDLDLDHLKAAPLDALLRQLAPTIDLVLLSHSSLDHLGLYAYAHAKLGLRCQVYATMPVQSMGKLTVLEAIQTWRSEVDIEKETTSGSTRRCLATADEVEEAFEEIKTVRYMQPTHLEGKCASLTLTAYNAGHSLGGAVWKIRSPTSGTVVIALDWNHNRERHLDGTILLSSSAAAPGAPGAASGADAVRRPDLLITEIERGLVVNTRRKDRDAALIDLVHSTIQAGHSLLFPIDASARLLELMVLLDQHWAYAYPHARFPLCLISRTGKEVIERSRTYMEWMTREWATKASETIEADKDKQPPQHHSRNARGGGVGRTAAASSPLDFKYVRVFPSLQAMDEAIPQDQAKVVLAVPPSMTHGPSRRLLARFAHNPNDVVVLISRGEPGSLCRELWNAWSANQSKGFSWTQGKVGQAVVPTNTALRFELKSKVPLEGEELREHLEAEQAERDRLAQQRALLARSRRRLEADEDDSSDSDSESGGEEGGEDEDVYDVATGAGEPGGGGVLRKRPFGVAFSEAANGAVAGGTAGQVAGADTNQLSYDIYLKGNASRATSFFGSKAGQEGPFGLGVRYRLFPAIERKRLVDGFGEVTDVARWLSRRRALEAAESAAADPLSESAALTAEAKRKQLAAEEQRAAAAVPSKYVTEEVHVRLACRVAFIEMAGLNDGRALKTLIPQLHPRRLVVVNGDAPTSADMLGVLRGIKTFTSEVFVAAWMERVRIGQVTSAYTVQLGEALLARLELSRFEEFEVAHVRGLVKRGGEDGGEGAVAVLEAEGGGIDGDEADGEEEHGSAQQRALADLSTAGILKPSPPPTVQASRVSAPASTAHVQGTLFIGDLKLNTLKTLLSSTPYRLPAEFAGEGMLVCAPAASMRGSSSSGSMGPNAVTVQKQGKGRIVIQGNVTSSFGSVRSAVYGLHARVVAAAGDTSGKAGQAERAEAVDEVNRMEEVV</sequence>
<feature type="compositionally biased region" description="Acidic residues" evidence="5">
    <location>
        <begin position="576"/>
        <end position="600"/>
    </location>
</feature>
<proteinExistence type="inferred from homology"/>
<dbReference type="GeneID" id="40724732"/>
<feature type="region of interest" description="Disordered" evidence="5">
    <location>
        <begin position="886"/>
        <end position="905"/>
    </location>
</feature>
<gene>
    <name evidence="7" type="ORF">EX895_001837</name>
</gene>
<comment type="similarity">
    <text evidence="4">Belongs to the metallo-beta-lactamase superfamily. RNA-metabolizing metallo-beta-lactamase-like family. CPSF2/YSH1 subfamily.</text>
</comment>
<feature type="region of interest" description="Disordered" evidence="5">
    <location>
        <begin position="78"/>
        <end position="107"/>
    </location>
</feature>
<dbReference type="CDD" id="cd16293">
    <property type="entry name" value="CPSF2-like_MBL-fold"/>
    <property type="match status" value="1"/>
</dbReference>
<dbReference type="Gene3D" id="3.60.15.10">
    <property type="entry name" value="Ribonuclease Z/Hydroxyacylglutathione hydrolase-like"/>
    <property type="match status" value="1"/>
</dbReference>
<dbReference type="OrthoDB" id="64353at2759"/>
<evidence type="ECO:0000256" key="1">
    <source>
        <dbReference type="ARBA" id="ARBA00004123"/>
    </source>
</evidence>
<dbReference type="SUPFAM" id="SSF56281">
    <property type="entry name" value="Metallo-hydrolase/oxidoreductase"/>
    <property type="match status" value="1"/>
</dbReference>
<feature type="region of interest" description="Disordered" evidence="5">
    <location>
        <begin position="570"/>
        <end position="613"/>
    </location>
</feature>
<dbReference type="GO" id="GO:0003723">
    <property type="term" value="F:RNA binding"/>
    <property type="evidence" value="ECO:0007669"/>
    <property type="project" value="UniProtKB-KW"/>
</dbReference>
<dbReference type="PANTHER" id="PTHR45922">
    <property type="entry name" value="CLEAVAGE AND POLYADENYLATION SPECIFICITY FACTOR SUBUNIT 2"/>
    <property type="match status" value="1"/>
</dbReference>
<name>A0A4U7KY94_9BASI</name>
<evidence type="ECO:0000256" key="4">
    <source>
        <dbReference type="RuleBase" id="RU365006"/>
    </source>
</evidence>
<evidence type="ECO:0000256" key="5">
    <source>
        <dbReference type="SAM" id="MobiDB-lite"/>
    </source>
</evidence>
<dbReference type="Pfam" id="PF13299">
    <property type="entry name" value="CPSF100_C"/>
    <property type="match status" value="1"/>
</dbReference>
<keyword evidence="4" id="KW-0694">RNA-binding</keyword>
<accession>A0A4U7KY94</accession>
<dbReference type="SMART" id="SM01027">
    <property type="entry name" value="Beta-Casp"/>
    <property type="match status" value="1"/>
</dbReference>
<feature type="compositionally biased region" description="Low complexity" evidence="5">
    <location>
        <begin position="88"/>
        <end position="104"/>
    </location>
</feature>
<dbReference type="InterPro" id="IPR001279">
    <property type="entry name" value="Metallo-B-lactamas"/>
</dbReference>
<dbReference type="GO" id="GO:0006398">
    <property type="term" value="P:mRNA 3'-end processing by stem-loop binding and cleavage"/>
    <property type="evidence" value="ECO:0007669"/>
    <property type="project" value="InterPro"/>
</dbReference>
<comment type="subcellular location">
    <subcellularLocation>
        <location evidence="1 4">Nucleus</location>
    </subcellularLocation>
</comment>
<keyword evidence="3 4" id="KW-0539">Nucleus</keyword>
<reference evidence="7 8" key="1">
    <citation type="submission" date="2019-05" db="EMBL/GenBank/DDBJ databases">
        <title>Sporisorium graminicola CBS 10092 draft sequencing and annotation.</title>
        <authorList>
            <person name="Solano-Gonzalez S."/>
            <person name="Caddick M.X."/>
            <person name="Darby A."/>
        </authorList>
    </citation>
    <scope>NUCLEOTIDE SEQUENCE [LARGE SCALE GENOMIC DNA]</scope>
    <source>
        <strain evidence="7 8">CBS 10092</strain>
    </source>
</reference>
<dbReference type="GO" id="GO:0005847">
    <property type="term" value="C:mRNA cleavage and polyadenylation specificity factor complex"/>
    <property type="evidence" value="ECO:0007669"/>
    <property type="project" value="InterPro"/>
</dbReference>
<keyword evidence="2 4" id="KW-0507">mRNA processing</keyword>
<dbReference type="Pfam" id="PF10996">
    <property type="entry name" value="Beta-Casp"/>
    <property type="match status" value="1"/>
</dbReference>
<evidence type="ECO:0000256" key="3">
    <source>
        <dbReference type="ARBA" id="ARBA00023242"/>
    </source>
</evidence>
<keyword evidence="8" id="KW-1185">Reference proteome</keyword>
<evidence type="ECO:0000313" key="7">
    <source>
        <dbReference type="EMBL" id="TKY89306.1"/>
    </source>
</evidence>
<feature type="domain" description="Beta-Casp" evidence="6">
    <location>
        <begin position="347"/>
        <end position="501"/>
    </location>
</feature>
<feature type="region of interest" description="Disordered" evidence="5">
    <location>
        <begin position="402"/>
        <end position="427"/>
    </location>
</feature>
<evidence type="ECO:0000259" key="6">
    <source>
        <dbReference type="SMART" id="SM01027"/>
    </source>
</evidence>
<feature type="region of interest" description="Disordered" evidence="5">
    <location>
        <begin position="23"/>
        <end position="45"/>
    </location>
</feature>
<dbReference type="PANTHER" id="PTHR45922:SF1">
    <property type="entry name" value="CLEAVAGE AND POLYADENYLATION SPECIFICITY FACTOR SUBUNIT 2"/>
    <property type="match status" value="1"/>
</dbReference>
<organism evidence="7 8">
    <name type="scientific">Sporisorium graminicola</name>
    <dbReference type="NCBI Taxonomy" id="280036"/>
    <lineage>
        <taxon>Eukaryota</taxon>
        <taxon>Fungi</taxon>
        <taxon>Dikarya</taxon>
        <taxon>Basidiomycota</taxon>
        <taxon>Ustilaginomycotina</taxon>
        <taxon>Ustilaginomycetes</taxon>
        <taxon>Ustilaginales</taxon>
        <taxon>Ustilaginaceae</taxon>
        <taxon>Sporisorium</taxon>
    </lineage>
</organism>
<comment type="caution">
    <text evidence="7">The sequence shown here is derived from an EMBL/GenBank/DDBJ whole genome shotgun (WGS) entry which is preliminary data.</text>
</comment>
<dbReference type="InterPro" id="IPR025069">
    <property type="entry name" value="Cpsf2_C"/>
</dbReference>
<dbReference type="InterPro" id="IPR036866">
    <property type="entry name" value="RibonucZ/Hydroxyglut_hydro"/>
</dbReference>
<dbReference type="EMBL" id="SRRM01000005">
    <property type="protein sequence ID" value="TKY89306.1"/>
    <property type="molecule type" value="Genomic_DNA"/>
</dbReference>
<evidence type="ECO:0000313" key="8">
    <source>
        <dbReference type="Proteomes" id="UP000306050"/>
    </source>
</evidence>
<dbReference type="RefSeq" id="XP_029741291.1">
    <property type="nucleotide sequence ID" value="XM_029882436.1"/>
</dbReference>
<dbReference type="Pfam" id="PF16661">
    <property type="entry name" value="Lactamase_B_6"/>
    <property type="match status" value="1"/>
</dbReference>
<dbReference type="Proteomes" id="UP000306050">
    <property type="component" value="Chromosome SGRAM_12"/>
</dbReference>
<dbReference type="InterPro" id="IPR027075">
    <property type="entry name" value="CPSF2"/>
</dbReference>